<evidence type="ECO:0000313" key="1">
    <source>
        <dbReference type="EMBL" id="GAJ03039.1"/>
    </source>
</evidence>
<gene>
    <name evidence="1" type="ORF">S12H4_49924</name>
</gene>
<protein>
    <submittedName>
        <fullName evidence="1">Uncharacterized protein</fullName>
    </submittedName>
</protein>
<dbReference type="EMBL" id="BARW01031378">
    <property type="protein sequence ID" value="GAJ03039.1"/>
    <property type="molecule type" value="Genomic_DNA"/>
</dbReference>
<accession>X1TCR9</accession>
<dbReference type="AlphaFoldDB" id="X1TCR9"/>
<sequence length="56" mass="6071">MAEPARSSTNPMALTPAVFNILIALVDGEKHGFAILLNVEKTTNGRVKNPPRKGKR</sequence>
<reference evidence="1" key="1">
    <citation type="journal article" date="2014" name="Front. Microbiol.">
        <title>High frequency of phylogenetically diverse reductive dehalogenase-homologous genes in deep subseafloor sedimentary metagenomes.</title>
        <authorList>
            <person name="Kawai M."/>
            <person name="Futagami T."/>
            <person name="Toyoda A."/>
            <person name="Takaki Y."/>
            <person name="Nishi S."/>
            <person name="Hori S."/>
            <person name="Arai W."/>
            <person name="Tsubouchi T."/>
            <person name="Morono Y."/>
            <person name="Uchiyama I."/>
            <person name="Ito T."/>
            <person name="Fujiyama A."/>
            <person name="Inagaki F."/>
            <person name="Takami H."/>
        </authorList>
    </citation>
    <scope>NUCLEOTIDE SEQUENCE</scope>
    <source>
        <strain evidence="1">Expedition CK06-06</strain>
    </source>
</reference>
<proteinExistence type="predicted"/>
<name>X1TCR9_9ZZZZ</name>
<organism evidence="1">
    <name type="scientific">marine sediment metagenome</name>
    <dbReference type="NCBI Taxonomy" id="412755"/>
    <lineage>
        <taxon>unclassified sequences</taxon>
        <taxon>metagenomes</taxon>
        <taxon>ecological metagenomes</taxon>
    </lineage>
</organism>
<comment type="caution">
    <text evidence="1">The sequence shown here is derived from an EMBL/GenBank/DDBJ whole genome shotgun (WGS) entry which is preliminary data.</text>
</comment>